<sequence length="108" mass="11487">MAFLKLFVLTLVANSASSLVIRSQTCAVCPYNVTAIDKNIYFLMAASGGAPGTPEFCGYTQNTTSSSMDFFCQYGNGGALTTCTDTDFATTSCPPNTTVRTCTYPRSD</sequence>
<proteinExistence type="predicted"/>
<keyword evidence="3" id="KW-1185">Reference proteome</keyword>
<protein>
    <submittedName>
        <fullName evidence="2">Uncharacterized protein</fullName>
    </submittedName>
</protein>
<dbReference type="AlphaFoldDB" id="A0A5C3N774"/>
<accession>A0A5C3N774</accession>
<evidence type="ECO:0000313" key="3">
    <source>
        <dbReference type="Proteomes" id="UP000305948"/>
    </source>
</evidence>
<reference evidence="2 3" key="1">
    <citation type="journal article" date="2019" name="Nat. Ecol. Evol.">
        <title>Megaphylogeny resolves global patterns of mushroom evolution.</title>
        <authorList>
            <person name="Varga T."/>
            <person name="Krizsan K."/>
            <person name="Foldi C."/>
            <person name="Dima B."/>
            <person name="Sanchez-Garcia M."/>
            <person name="Sanchez-Ramirez S."/>
            <person name="Szollosi G.J."/>
            <person name="Szarkandi J.G."/>
            <person name="Papp V."/>
            <person name="Albert L."/>
            <person name="Andreopoulos W."/>
            <person name="Angelini C."/>
            <person name="Antonin V."/>
            <person name="Barry K.W."/>
            <person name="Bougher N.L."/>
            <person name="Buchanan P."/>
            <person name="Buyck B."/>
            <person name="Bense V."/>
            <person name="Catcheside P."/>
            <person name="Chovatia M."/>
            <person name="Cooper J."/>
            <person name="Damon W."/>
            <person name="Desjardin D."/>
            <person name="Finy P."/>
            <person name="Geml J."/>
            <person name="Haridas S."/>
            <person name="Hughes K."/>
            <person name="Justo A."/>
            <person name="Karasinski D."/>
            <person name="Kautmanova I."/>
            <person name="Kiss B."/>
            <person name="Kocsube S."/>
            <person name="Kotiranta H."/>
            <person name="LaButti K.M."/>
            <person name="Lechner B.E."/>
            <person name="Liimatainen K."/>
            <person name="Lipzen A."/>
            <person name="Lukacs Z."/>
            <person name="Mihaltcheva S."/>
            <person name="Morgado L.N."/>
            <person name="Niskanen T."/>
            <person name="Noordeloos M.E."/>
            <person name="Ohm R.A."/>
            <person name="Ortiz-Santana B."/>
            <person name="Ovrebo C."/>
            <person name="Racz N."/>
            <person name="Riley R."/>
            <person name="Savchenko A."/>
            <person name="Shiryaev A."/>
            <person name="Soop K."/>
            <person name="Spirin V."/>
            <person name="Szebenyi C."/>
            <person name="Tomsovsky M."/>
            <person name="Tulloss R.E."/>
            <person name="Uehling J."/>
            <person name="Grigoriev I.V."/>
            <person name="Vagvolgyi C."/>
            <person name="Papp T."/>
            <person name="Martin F.M."/>
            <person name="Miettinen O."/>
            <person name="Hibbett D.S."/>
            <person name="Nagy L.G."/>
        </authorList>
    </citation>
    <scope>NUCLEOTIDE SEQUENCE [LARGE SCALE GENOMIC DNA]</scope>
    <source>
        <strain evidence="2 3">OMC1185</strain>
    </source>
</reference>
<dbReference type="Proteomes" id="UP000305948">
    <property type="component" value="Unassembled WGS sequence"/>
</dbReference>
<feature type="chain" id="PRO_5022975833" evidence="1">
    <location>
        <begin position="19"/>
        <end position="108"/>
    </location>
</feature>
<name>A0A5C3N774_9AGAM</name>
<evidence type="ECO:0000256" key="1">
    <source>
        <dbReference type="SAM" id="SignalP"/>
    </source>
</evidence>
<organism evidence="2 3">
    <name type="scientific">Heliocybe sulcata</name>
    <dbReference type="NCBI Taxonomy" id="5364"/>
    <lineage>
        <taxon>Eukaryota</taxon>
        <taxon>Fungi</taxon>
        <taxon>Dikarya</taxon>
        <taxon>Basidiomycota</taxon>
        <taxon>Agaricomycotina</taxon>
        <taxon>Agaricomycetes</taxon>
        <taxon>Gloeophyllales</taxon>
        <taxon>Gloeophyllaceae</taxon>
        <taxon>Heliocybe</taxon>
    </lineage>
</organism>
<dbReference type="EMBL" id="ML213508">
    <property type="protein sequence ID" value="TFK53133.1"/>
    <property type="molecule type" value="Genomic_DNA"/>
</dbReference>
<gene>
    <name evidence="2" type="ORF">OE88DRAFT_1347087</name>
</gene>
<dbReference type="OrthoDB" id="10351691at2759"/>
<feature type="signal peptide" evidence="1">
    <location>
        <begin position="1"/>
        <end position="18"/>
    </location>
</feature>
<evidence type="ECO:0000313" key="2">
    <source>
        <dbReference type="EMBL" id="TFK53133.1"/>
    </source>
</evidence>
<keyword evidence="1" id="KW-0732">Signal</keyword>